<feature type="compositionally biased region" description="Pro residues" evidence="1">
    <location>
        <begin position="36"/>
        <end position="48"/>
    </location>
</feature>
<dbReference type="PROSITE" id="PS51257">
    <property type="entry name" value="PROKAR_LIPOPROTEIN"/>
    <property type="match status" value="1"/>
</dbReference>
<dbReference type="EMBL" id="JAUOPU010000004">
    <property type="protein sequence ID" value="MDO6542117.1"/>
    <property type="molecule type" value="Genomic_DNA"/>
</dbReference>
<evidence type="ECO:0000313" key="2">
    <source>
        <dbReference type="EMBL" id="MDO6542117.1"/>
    </source>
</evidence>
<dbReference type="AlphaFoldDB" id="A0AAW7Y545"/>
<comment type="caution">
    <text evidence="2">The sequence shown here is derived from an EMBL/GenBank/DDBJ whole genome shotgun (WGS) entry which is preliminary data.</text>
</comment>
<feature type="compositionally biased region" description="Low complexity" evidence="1">
    <location>
        <begin position="21"/>
        <end position="35"/>
    </location>
</feature>
<gene>
    <name evidence="2" type="ORF">Q4568_06215</name>
</gene>
<organism evidence="2 3">
    <name type="scientific">Photobacterium sanguinicancri</name>
    <dbReference type="NCBI Taxonomy" id="875932"/>
    <lineage>
        <taxon>Bacteria</taxon>
        <taxon>Pseudomonadati</taxon>
        <taxon>Pseudomonadota</taxon>
        <taxon>Gammaproteobacteria</taxon>
        <taxon>Vibrionales</taxon>
        <taxon>Vibrionaceae</taxon>
        <taxon>Photobacterium</taxon>
    </lineage>
</organism>
<evidence type="ECO:0000256" key="1">
    <source>
        <dbReference type="SAM" id="MobiDB-lite"/>
    </source>
</evidence>
<evidence type="ECO:0000313" key="3">
    <source>
        <dbReference type="Proteomes" id="UP001170624"/>
    </source>
</evidence>
<sequence>MKTIFLVTISILTLVGCGGSNNSQGESSSGGRPISPLVPPSPKPPTAPVLPEKPEEHCSINNIYREQKQENPQLIQYLTTMTVNKCNNVDHEKMTLPRVNTDSSINNAYELNYYSAVSEYDTSGQPKVYSGYSMFRTYRNGGDSFGAEIWPMKMTTSTKTEIPADALSLGASKCEFSANLDLEALVINGQFNSFRKTKRGGLASFICFDDNNQTIYSVNGEIYFTSAGEYDTAHPSYNEILATNWSLYGFQAFRNKFANANLFASPSE</sequence>
<accession>A0AAW7Y545</accession>
<dbReference type="RefSeq" id="WP_303498696.1">
    <property type="nucleotide sequence ID" value="NZ_JAUOPU010000004.1"/>
</dbReference>
<proteinExistence type="predicted"/>
<reference evidence="2" key="1">
    <citation type="submission" date="2023-07" db="EMBL/GenBank/DDBJ databases">
        <title>Genome content predicts the carbon catabolic preferences of heterotrophic bacteria.</title>
        <authorList>
            <person name="Gralka M."/>
        </authorList>
    </citation>
    <scope>NUCLEOTIDE SEQUENCE</scope>
    <source>
        <strain evidence="2">G2M05</strain>
    </source>
</reference>
<protein>
    <recommendedName>
        <fullName evidence="4">Lipoprotein</fullName>
    </recommendedName>
</protein>
<evidence type="ECO:0008006" key="4">
    <source>
        <dbReference type="Google" id="ProtNLM"/>
    </source>
</evidence>
<name>A0AAW7Y545_9GAMM</name>
<dbReference type="Proteomes" id="UP001170624">
    <property type="component" value="Unassembled WGS sequence"/>
</dbReference>
<feature type="region of interest" description="Disordered" evidence="1">
    <location>
        <begin position="21"/>
        <end position="53"/>
    </location>
</feature>